<evidence type="ECO:0000256" key="3">
    <source>
        <dbReference type="SAM" id="Phobius"/>
    </source>
</evidence>
<evidence type="ECO:0000256" key="1">
    <source>
        <dbReference type="ARBA" id="ARBA00023157"/>
    </source>
</evidence>
<dbReference type="Gene3D" id="2.10.70.10">
    <property type="entry name" value="Complement Module, domain 1"/>
    <property type="match status" value="1"/>
</dbReference>
<dbReference type="InterPro" id="IPR000436">
    <property type="entry name" value="Sushi_SCR_CCP_dom"/>
</dbReference>
<feature type="transmembrane region" description="Helical" evidence="3">
    <location>
        <begin position="74"/>
        <end position="97"/>
    </location>
</feature>
<dbReference type="PROSITE" id="PS50923">
    <property type="entry name" value="SUSHI"/>
    <property type="match status" value="1"/>
</dbReference>
<feature type="domain" description="Sushi" evidence="4">
    <location>
        <begin position="4"/>
        <end position="63"/>
    </location>
</feature>
<keyword evidence="3" id="KW-0472">Membrane</keyword>
<dbReference type="HOGENOM" id="CLU_1403918_0_0_1"/>
<dbReference type="OMA" id="CCYKKRK"/>
<keyword evidence="3" id="KW-1133">Transmembrane helix</keyword>
<comment type="caution">
    <text evidence="2">Lacks conserved residue(s) required for the propagation of feature annotation.</text>
</comment>
<accession>V4A3T5</accession>
<evidence type="ECO:0000256" key="2">
    <source>
        <dbReference type="PROSITE-ProRule" id="PRU00302"/>
    </source>
</evidence>
<sequence>MQYQDCTLRTVDSSISIHGENITSGSTVLLSCNDFGHSLGGKNTITCANGTWTPDTSSLECKWSWEDLTTHEKLVLGTSISAGIFILLIIAVILIAYCCCYRRRVYDDDASFEDGYDDSSNGHVKNRNYDHYGPSMSESGRQGIYPDTYLAYQEYPEINKSYGVDNPGADLNGVEKWPCHIPRPKIVDRTYYNT</sequence>
<gene>
    <name evidence="5" type="ORF">LOTGIDRAFT_234874</name>
</gene>
<organism evidence="5 6">
    <name type="scientific">Lottia gigantea</name>
    <name type="common">Giant owl limpet</name>
    <dbReference type="NCBI Taxonomy" id="225164"/>
    <lineage>
        <taxon>Eukaryota</taxon>
        <taxon>Metazoa</taxon>
        <taxon>Spiralia</taxon>
        <taxon>Lophotrochozoa</taxon>
        <taxon>Mollusca</taxon>
        <taxon>Gastropoda</taxon>
        <taxon>Patellogastropoda</taxon>
        <taxon>Lottioidea</taxon>
        <taxon>Lottiidae</taxon>
        <taxon>Lottia</taxon>
    </lineage>
</organism>
<dbReference type="Proteomes" id="UP000030746">
    <property type="component" value="Unassembled WGS sequence"/>
</dbReference>
<reference evidence="5 6" key="1">
    <citation type="journal article" date="2013" name="Nature">
        <title>Insights into bilaterian evolution from three spiralian genomes.</title>
        <authorList>
            <person name="Simakov O."/>
            <person name="Marletaz F."/>
            <person name="Cho S.J."/>
            <person name="Edsinger-Gonzales E."/>
            <person name="Havlak P."/>
            <person name="Hellsten U."/>
            <person name="Kuo D.H."/>
            <person name="Larsson T."/>
            <person name="Lv J."/>
            <person name="Arendt D."/>
            <person name="Savage R."/>
            <person name="Osoegawa K."/>
            <person name="de Jong P."/>
            <person name="Grimwood J."/>
            <person name="Chapman J.A."/>
            <person name="Shapiro H."/>
            <person name="Aerts A."/>
            <person name="Otillar R.P."/>
            <person name="Terry A.Y."/>
            <person name="Boore J.L."/>
            <person name="Grigoriev I.V."/>
            <person name="Lindberg D.R."/>
            <person name="Seaver E.C."/>
            <person name="Weisblat D.A."/>
            <person name="Putnam N.H."/>
            <person name="Rokhsar D.S."/>
        </authorList>
    </citation>
    <scope>NUCLEOTIDE SEQUENCE [LARGE SCALE GENOMIC DNA]</scope>
</reference>
<evidence type="ECO:0000313" key="6">
    <source>
        <dbReference type="Proteomes" id="UP000030746"/>
    </source>
</evidence>
<proteinExistence type="predicted"/>
<dbReference type="SUPFAM" id="SSF57535">
    <property type="entry name" value="Complement control module/SCR domain"/>
    <property type="match status" value="1"/>
</dbReference>
<dbReference type="GeneID" id="20249666"/>
<dbReference type="KEGG" id="lgi:LOTGIDRAFT_234874"/>
<dbReference type="CTD" id="20249666"/>
<dbReference type="RefSeq" id="XP_009061482.1">
    <property type="nucleotide sequence ID" value="XM_009063234.1"/>
</dbReference>
<dbReference type="AlphaFoldDB" id="V4A3T5"/>
<keyword evidence="3" id="KW-0812">Transmembrane</keyword>
<name>V4A3T5_LOTGI</name>
<protein>
    <recommendedName>
        <fullName evidence="4">Sushi domain-containing protein</fullName>
    </recommendedName>
</protein>
<keyword evidence="1" id="KW-1015">Disulfide bond</keyword>
<dbReference type="OrthoDB" id="6097853at2759"/>
<evidence type="ECO:0000259" key="4">
    <source>
        <dbReference type="PROSITE" id="PS50923"/>
    </source>
</evidence>
<keyword evidence="2" id="KW-0768">Sushi</keyword>
<dbReference type="EMBL" id="KB202823">
    <property type="protein sequence ID" value="ESO87881.1"/>
    <property type="molecule type" value="Genomic_DNA"/>
</dbReference>
<evidence type="ECO:0000313" key="5">
    <source>
        <dbReference type="EMBL" id="ESO87881.1"/>
    </source>
</evidence>
<keyword evidence="6" id="KW-1185">Reference proteome</keyword>
<dbReference type="InterPro" id="IPR035976">
    <property type="entry name" value="Sushi/SCR/CCP_sf"/>
</dbReference>